<accession>A0A0V8M0F5</accession>
<dbReference type="EMBL" id="JGYD01000025">
    <property type="protein sequence ID" value="KSV17242.1"/>
    <property type="molecule type" value="Genomic_DNA"/>
</dbReference>
<proteinExistence type="predicted"/>
<organism evidence="3 4">
    <name type="scientific">Dehalococcoides mccartyi</name>
    <dbReference type="NCBI Taxonomy" id="61435"/>
    <lineage>
        <taxon>Bacteria</taxon>
        <taxon>Bacillati</taxon>
        <taxon>Chloroflexota</taxon>
        <taxon>Dehalococcoidia</taxon>
        <taxon>Dehalococcoidales</taxon>
        <taxon>Dehalococcoidaceae</taxon>
        <taxon>Dehalococcoides</taxon>
    </lineage>
</organism>
<gene>
    <name evidence="3" type="ORF">DA01_07520</name>
</gene>
<feature type="region of interest" description="Disordered" evidence="1">
    <location>
        <begin position="150"/>
        <end position="190"/>
    </location>
</feature>
<feature type="transmembrane region" description="Helical" evidence="2">
    <location>
        <begin position="94"/>
        <end position="120"/>
    </location>
</feature>
<comment type="caution">
    <text evidence="3">The sequence shown here is derived from an EMBL/GenBank/DDBJ whole genome shotgun (WGS) entry which is preliminary data.</text>
</comment>
<evidence type="ECO:0000256" key="1">
    <source>
        <dbReference type="SAM" id="MobiDB-lite"/>
    </source>
</evidence>
<keyword evidence="2" id="KW-1133">Transmembrane helix</keyword>
<protein>
    <submittedName>
        <fullName evidence="3">Uncharacterized protein</fullName>
    </submittedName>
</protein>
<keyword evidence="2" id="KW-0472">Membrane</keyword>
<dbReference type="Proteomes" id="UP000053577">
    <property type="component" value="Unassembled WGS sequence"/>
</dbReference>
<keyword evidence="2" id="KW-0812">Transmembrane</keyword>
<evidence type="ECO:0000313" key="4">
    <source>
        <dbReference type="Proteomes" id="UP000053577"/>
    </source>
</evidence>
<feature type="transmembrane region" description="Helical" evidence="2">
    <location>
        <begin position="126"/>
        <end position="144"/>
    </location>
</feature>
<evidence type="ECO:0000256" key="2">
    <source>
        <dbReference type="SAM" id="Phobius"/>
    </source>
</evidence>
<dbReference type="PATRIC" id="fig|61435.5.peg.1477"/>
<dbReference type="AlphaFoldDB" id="A0A0V8M0F5"/>
<evidence type="ECO:0000313" key="3">
    <source>
        <dbReference type="EMBL" id="KSV17242.1"/>
    </source>
</evidence>
<name>A0A0V8M0F5_9CHLR</name>
<dbReference type="RefSeq" id="WP_058292686.1">
    <property type="nucleotide sequence ID" value="NZ_JGYD01000025.1"/>
</dbReference>
<feature type="compositionally biased region" description="Basic and acidic residues" evidence="1">
    <location>
        <begin position="155"/>
        <end position="166"/>
    </location>
</feature>
<sequence>MPDILIPPGYKTVFLGSVPGSLTGDFIPLEESAPEECRMLVRLDFSQYPDIEACSQLNQELLSQGVPPWPEHQDIVFLHPTEPAIYLAWWKGMVWWALILVLIGSMVLPPLIGSVIWAILPDEVKQMIEMLLVLGLMVIMMSFVSKMTKSASPAEKSKPVEARPRATAEGSISRLAGEVETASRALGEKK</sequence>
<reference evidence="3 4" key="1">
    <citation type="journal article" date="2015" name="Sci. Rep.">
        <title>A comparative genomics and reductive dehalogenase gene transcription study of two chloroethene-respiring bacteria, Dehalococcoides mccartyi strains MB and 11a.</title>
        <authorList>
            <person name="Low A."/>
            <person name="Shen Z."/>
            <person name="Cheng D."/>
            <person name="Rogers M.J."/>
            <person name="Lee P.K."/>
            <person name="He J."/>
        </authorList>
    </citation>
    <scope>NUCLEOTIDE SEQUENCE [LARGE SCALE GENOMIC DNA]</scope>
    <source>
        <strain evidence="3 4">MB</strain>
    </source>
</reference>